<dbReference type="GO" id="GO:0031419">
    <property type="term" value="F:cobalamin binding"/>
    <property type="evidence" value="ECO:0007669"/>
    <property type="project" value="UniProtKB-KW"/>
</dbReference>
<dbReference type="SUPFAM" id="SSF51703">
    <property type="entry name" value="Cobalamin (vitamin B12)-dependent enzymes"/>
    <property type="match status" value="1"/>
</dbReference>
<keyword evidence="8" id="KW-1185">Reference proteome</keyword>
<dbReference type="InterPro" id="IPR036724">
    <property type="entry name" value="Cobalamin-bd_sf"/>
</dbReference>
<sequence>MDNTKNTNQADRLFGEFPPVTTAEWEARIQEDLKGADYEKKLIWKTAEGFAVKPYYRSGDMEGLASFGDALPGQFPYLRGNKADGNKWRICQDIETANPANANALAREVIAKGADALSLNAANIDNTASLKTLLEGIDTGKISLNFNSAKSYPALAGMLVQHLGEAAGNTCGSFDCDPLSYVLLKGNYHTSREKDLGEVTELVKNYGDKLPPFRLITINGHYFHNSGATLTQELAFALASGNEYMALLTSAGIPAGKAAESMIFVFATGGNYFMEIAKLRAARLLWARIVEQYQPASPESAKMRIHSVTANWNKTIYDPYVNMLRTTTEAMSAALGGADMITVLPFDLNYKEPDGFSMRMARNQQIILKEESSLDKVVDPAAGSYYVENLTASLADAAWKLFLEVEEKGGMTEAVQSGFIQNSVAASAAQKNAEIAARRTVMLGTNQYPNMTENMLDKIQADEEEEDAEITDPVPVYKTMEPYRGADAFEDLRLATEIYESEEGHRPQVFLLATGNLAMRKARAGFSTNFFGCAGYKVTDNAGFNTVDEGVKAALEAKADIVVLCSSDEEYADIAPTAARALKAARPEIQVVVAGFPKELVEQLKAAGVDEFIHVRTNVLETLYAFQQKLGVML</sequence>
<dbReference type="EMBL" id="DF968182">
    <property type="protein sequence ID" value="GAP43402.1"/>
    <property type="molecule type" value="Genomic_DNA"/>
</dbReference>
<dbReference type="OrthoDB" id="9762378at2"/>
<evidence type="ECO:0000256" key="2">
    <source>
        <dbReference type="ARBA" id="ARBA00008465"/>
    </source>
</evidence>
<reference evidence="7" key="1">
    <citation type="journal article" date="2015" name="Genome Announc.">
        <title>Draft Genome Sequence of Bacteroidales Strain TBC1, a Novel Isolate from a Methanogenic Wastewater Treatment System.</title>
        <authorList>
            <person name="Tourlousse D.M."/>
            <person name="Matsuura N."/>
            <person name="Sun L."/>
            <person name="Toyonaga M."/>
            <person name="Kuroda K."/>
            <person name="Ohashi A."/>
            <person name="Cruz R."/>
            <person name="Yamaguchi T."/>
            <person name="Sekiguchi Y."/>
        </authorList>
    </citation>
    <scope>NUCLEOTIDE SEQUENCE [LARGE SCALE GENOMIC DNA]</scope>
    <source>
        <strain evidence="7">TBC1</strain>
    </source>
</reference>
<comment type="cofactor">
    <cofactor evidence="1">
        <name>adenosylcob(III)alamin</name>
        <dbReference type="ChEBI" id="CHEBI:18408"/>
    </cofactor>
</comment>
<evidence type="ECO:0000256" key="5">
    <source>
        <dbReference type="ARBA" id="ARBA00023285"/>
    </source>
</evidence>
<dbReference type="Gene3D" id="3.40.50.280">
    <property type="entry name" value="Cobalamin-binding domain"/>
    <property type="match status" value="1"/>
</dbReference>
<comment type="similarity">
    <text evidence="2">Belongs to the methylmalonyl-CoA mutase family.</text>
</comment>
<organism evidence="7">
    <name type="scientific">Lentimicrobium saccharophilum</name>
    <dbReference type="NCBI Taxonomy" id="1678841"/>
    <lineage>
        <taxon>Bacteria</taxon>
        <taxon>Pseudomonadati</taxon>
        <taxon>Bacteroidota</taxon>
        <taxon>Bacteroidia</taxon>
        <taxon>Bacteroidales</taxon>
        <taxon>Lentimicrobiaceae</taxon>
        <taxon>Lentimicrobium</taxon>
    </lineage>
</organism>
<dbReference type="Proteomes" id="UP000053091">
    <property type="component" value="Unassembled WGS sequence"/>
</dbReference>
<dbReference type="PANTHER" id="PTHR48101:SF1">
    <property type="entry name" value="METHYLMALONYL-COA MUTASE, LARGE SUBUNIT"/>
    <property type="match status" value="1"/>
</dbReference>
<dbReference type="InterPro" id="IPR016176">
    <property type="entry name" value="Cbl-dep_enz_cat"/>
</dbReference>
<evidence type="ECO:0000259" key="6">
    <source>
        <dbReference type="Pfam" id="PF01642"/>
    </source>
</evidence>
<keyword evidence="3" id="KW-0846">Cobalamin</keyword>
<dbReference type="Gene3D" id="3.20.20.240">
    <property type="entry name" value="Methylmalonyl-CoA mutase"/>
    <property type="match status" value="1"/>
</dbReference>
<gene>
    <name evidence="7" type="ORF">TBC1_111555</name>
</gene>
<dbReference type="SUPFAM" id="SSF52242">
    <property type="entry name" value="Cobalamin (vitamin B12)-binding domain"/>
    <property type="match status" value="1"/>
</dbReference>
<dbReference type="CDD" id="cd03677">
    <property type="entry name" value="MM_CoA_mutase_beta"/>
    <property type="match status" value="1"/>
</dbReference>
<evidence type="ECO:0000313" key="7">
    <source>
        <dbReference type="EMBL" id="GAP43402.1"/>
    </source>
</evidence>
<evidence type="ECO:0000256" key="3">
    <source>
        <dbReference type="ARBA" id="ARBA00022628"/>
    </source>
</evidence>
<dbReference type="STRING" id="1678841.TBC1_111555"/>
<dbReference type="Pfam" id="PF01642">
    <property type="entry name" value="MM_CoA_mutase"/>
    <property type="match status" value="2"/>
</dbReference>
<evidence type="ECO:0000313" key="8">
    <source>
        <dbReference type="Proteomes" id="UP000053091"/>
    </source>
</evidence>
<protein>
    <submittedName>
        <fullName evidence="7">Methylmalonyl-CoA mutase, N-terminal domain/subunit</fullName>
    </submittedName>
</protein>
<dbReference type="InterPro" id="IPR006099">
    <property type="entry name" value="MeMalonylCoA_mutase_a/b_cat"/>
</dbReference>
<evidence type="ECO:0000256" key="4">
    <source>
        <dbReference type="ARBA" id="ARBA00023235"/>
    </source>
</evidence>
<feature type="domain" description="Methylmalonyl-CoA mutase alpha/beta chain catalytic" evidence="6">
    <location>
        <begin position="45"/>
        <end position="120"/>
    </location>
</feature>
<proteinExistence type="inferred from homology"/>
<dbReference type="RefSeq" id="WP_062040419.1">
    <property type="nucleotide sequence ID" value="NZ_DF968182.1"/>
</dbReference>
<name>A0A0S7BRN6_9BACT</name>
<keyword evidence="4" id="KW-0413">Isomerase</keyword>
<dbReference type="CDD" id="cd02065">
    <property type="entry name" value="B12-binding_like"/>
    <property type="match status" value="1"/>
</dbReference>
<keyword evidence="5" id="KW-0170">Cobalt</keyword>
<dbReference type="GO" id="GO:0016866">
    <property type="term" value="F:intramolecular transferase activity"/>
    <property type="evidence" value="ECO:0007669"/>
    <property type="project" value="InterPro"/>
</dbReference>
<evidence type="ECO:0000256" key="1">
    <source>
        <dbReference type="ARBA" id="ARBA00001922"/>
    </source>
</evidence>
<dbReference type="PANTHER" id="PTHR48101">
    <property type="entry name" value="METHYLMALONYL-COA MUTASE, MITOCHONDRIAL-RELATED"/>
    <property type="match status" value="1"/>
</dbReference>
<dbReference type="AlphaFoldDB" id="A0A0S7BRN6"/>
<feature type="domain" description="Methylmalonyl-CoA mutase alpha/beta chain catalytic" evidence="6">
    <location>
        <begin position="123"/>
        <end position="469"/>
    </location>
</feature>
<dbReference type="GO" id="GO:0046872">
    <property type="term" value="F:metal ion binding"/>
    <property type="evidence" value="ECO:0007669"/>
    <property type="project" value="InterPro"/>
</dbReference>
<accession>A0A0S7BRN6</accession>
<dbReference type="PATRIC" id="fig|1678841.3.peg.1736"/>